<keyword evidence="6" id="KW-1185">Reference proteome</keyword>
<dbReference type="PANTHER" id="PTHR32347">
    <property type="entry name" value="EFFLUX SYSTEM COMPONENT YKNX-RELATED"/>
    <property type="match status" value="1"/>
</dbReference>
<keyword evidence="2 3" id="KW-0175">Coiled coil</keyword>
<gene>
    <name evidence="5" type="ORF">SAMN04487961_1146</name>
</gene>
<dbReference type="RefSeq" id="WP_092000010.1">
    <property type="nucleotide sequence ID" value="NZ_FOUR01000002.1"/>
</dbReference>
<dbReference type="OrthoDB" id="9791520at2"/>
<evidence type="ECO:0000313" key="5">
    <source>
        <dbReference type="EMBL" id="SFM76022.1"/>
    </source>
</evidence>
<dbReference type="Gene3D" id="1.10.287.470">
    <property type="entry name" value="Helix hairpin bin"/>
    <property type="match status" value="1"/>
</dbReference>
<dbReference type="Gene3D" id="2.40.420.20">
    <property type="match status" value="1"/>
</dbReference>
<organism evidence="5 6">
    <name type="scientific">Marinobacter pelagius</name>
    <dbReference type="NCBI Taxonomy" id="379482"/>
    <lineage>
        <taxon>Bacteria</taxon>
        <taxon>Pseudomonadati</taxon>
        <taxon>Pseudomonadota</taxon>
        <taxon>Gammaproteobacteria</taxon>
        <taxon>Pseudomonadales</taxon>
        <taxon>Marinobacteraceae</taxon>
        <taxon>Marinobacter</taxon>
    </lineage>
</organism>
<dbReference type="InterPro" id="IPR050465">
    <property type="entry name" value="UPF0194_transport"/>
</dbReference>
<dbReference type="Gene3D" id="2.40.50.100">
    <property type="match status" value="1"/>
</dbReference>
<evidence type="ECO:0000313" key="6">
    <source>
        <dbReference type="Proteomes" id="UP000199339"/>
    </source>
</evidence>
<reference evidence="6" key="1">
    <citation type="submission" date="2016-10" db="EMBL/GenBank/DDBJ databases">
        <authorList>
            <person name="Varghese N."/>
            <person name="Submissions S."/>
        </authorList>
    </citation>
    <scope>NUCLEOTIDE SEQUENCE [LARGE SCALE GENOMIC DNA]</scope>
    <source>
        <strain evidence="6">CGMCC 1.6775</strain>
    </source>
</reference>
<dbReference type="PANTHER" id="PTHR32347:SF29">
    <property type="entry name" value="UPF0194 MEMBRANE PROTEIN YBHG"/>
    <property type="match status" value="1"/>
</dbReference>
<comment type="subcellular location">
    <subcellularLocation>
        <location evidence="1">Cell envelope</location>
    </subcellularLocation>
</comment>
<dbReference type="EMBL" id="FOUR01000002">
    <property type="protein sequence ID" value="SFM76022.1"/>
    <property type="molecule type" value="Genomic_DNA"/>
</dbReference>
<dbReference type="GO" id="GO:0030313">
    <property type="term" value="C:cell envelope"/>
    <property type="evidence" value="ECO:0007669"/>
    <property type="project" value="UniProtKB-SubCell"/>
</dbReference>
<accession>A0A1I4TH54</accession>
<dbReference type="SUPFAM" id="SSF111369">
    <property type="entry name" value="HlyD-like secretion proteins"/>
    <property type="match status" value="1"/>
</dbReference>
<evidence type="ECO:0000259" key="4">
    <source>
        <dbReference type="Pfam" id="PF25989"/>
    </source>
</evidence>
<protein>
    <submittedName>
        <fullName evidence="5">HlyD family secretion protein</fullName>
    </submittedName>
</protein>
<dbReference type="AlphaFoldDB" id="A0A1I4TH54"/>
<evidence type="ECO:0000256" key="1">
    <source>
        <dbReference type="ARBA" id="ARBA00004196"/>
    </source>
</evidence>
<sequence>MSKKRLSGKWLFWGMVTVLAMAAIAFAFRPDPVWVDLAEVSRGPLEVSITEEGKARVKDRYLISAPVSGYLHRVMPEVGDSVSTGQTLTEVDPMPSAILDARSRAEAEAKMESARSALNSAQQKVQAAEAEARFARQELERLESLQSRSDNRFVSEEQIEQARATADRAQAILRSARFDQEVMAHELEAARTRLEVSAARSNGEQPKERVAVTSPVAGAVLSVVRKSEGVIQAGSPIAEVGDPAALEVVIDVLSFDAVKLQPGMEVRFSGWGGPELQGLVRRVEPVGFEDISALGVEEQRVQVVADITSPIEQWQSLGDGYRVDASFILWSAEDVLWAPSSAIFSSDDQSWVFLARDDTVHRQPVQTGQSNGLKTRILDGLKVGDRVVRHPDRQLDEGVRIRAR</sequence>
<name>A0A1I4TH54_9GAMM</name>
<evidence type="ECO:0000256" key="3">
    <source>
        <dbReference type="SAM" id="Coils"/>
    </source>
</evidence>
<feature type="domain" description="YknX-like C-terminal permuted SH3-like" evidence="4">
    <location>
        <begin position="338"/>
        <end position="402"/>
    </location>
</feature>
<dbReference type="Pfam" id="PF25989">
    <property type="entry name" value="YknX_C"/>
    <property type="match status" value="1"/>
</dbReference>
<dbReference type="Proteomes" id="UP000199339">
    <property type="component" value="Unassembled WGS sequence"/>
</dbReference>
<proteinExistence type="predicted"/>
<feature type="coiled-coil region" evidence="3">
    <location>
        <begin position="104"/>
        <end position="145"/>
    </location>
</feature>
<dbReference type="InterPro" id="IPR058637">
    <property type="entry name" value="YknX-like_C"/>
</dbReference>
<evidence type="ECO:0000256" key="2">
    <source>
        <dbReference type="ARBA" id="ARBA00023054"/>
    </source>
</evidence>